<comment type="caution">
    <text evidence="2">The sequence shown here is derived from an EMBL/GenBank/DDBJ whole genome shotgun (WGS) entry which is preliminary data.</text>
</comment>
<proteinExistence type="predicted"/>
<name>A0ABU6TV96_9FABA</name>
<organism evidence="2 3">
    <name type="scientific">Stylosanthes scabra</name>
    <dbReference type="NCBI Taxonomy" id="79078"/>
    <lineage>
        <taxon>Eukaryota</taxon>
        <taxon>Viridiplantae</taxon>
        <taxon>Streptophyta</taxon>
        <taxon>Embryophyta</taxon>
        <taxon>Tracheophyta</taxon>
        <taxon>Spermatophyta</taxon>
        <taxon>Magnoliopsida</taxon>
        <taxon>eudicotyledons</taxon>
        <taxon>Gunneridae</taxon>
        <taxon>Pentapetalae</taxon>
        <taxon>rosids</taxon>
        <taxon>fabids</taxon>
        <taxon>Fabales</taxon>
        <taxon>Fabaceae</taxon>
        <taxon>Papilionoideae</taxon>
        <taxon>50 kb inversion clade</taxon>
        <taxon>dalbergioids sensu lato</taxon>
        <taxon>Dalbergieae</taxon>
        <taxon>Pterocarpus clade</taxon>
        <taxon>Stylosanthes</taxon>
    </lineage>
</organism>
<feature type="region of interest" description="Disordered" evidence="1">
    <location>
        <begin position="59"/>
        <end position="81"/>
    </location>
</feature>
<evidence type="ECO:0000313" key="3">
    <source>
        <dbReference type="Proteomes" id="UP001341840"/>
    </source>
</evidence>
<dbReference type="EMBL" id="JASCZI010092072">
    <property type="protein sequence ID" value="MED6151803.1"/>
    <property type="molecule type" value="Genomic_DNA"/>
</dbReference>
<reference evidence="2 3" key="1">
    <citation type="journal article" date="2023" name="Plants (Basel)">
        <title>Bridging the Gap: Combining Genomics and Transcriptomics Approaches to Understand Stylosanthes scabra, an Orphan Legume from the Brazilian Caatinga.</title>
        <authorList>
            <person name="Ferreira-Neto J.R.C."/>
            <person name="da Silva M.D."/>
            <person name="Binneck E."/>
            <person name="de Melo N.F."/>
            <person name="da Silva R.H."/>
            <person name="de Melo A.L.T.M."/>
            <person name="Pandolfi V."/>
            <person name="Bustamante F.O."/>
            <person name="Brasileiro-Vidal A.C."/>
            <person name="Benko-Iseppon A.M."/>
        </authorList>
    </citation>
    <scope>NUCLEOTIDE SEQUENCE [LARGE SCALE GENOMIC DNA]</scope>
    <source>
        <tissue evidence="2">Leaves</tissue>
    </source>
</reference>
<sequence>MPRTRSSPLAKGKTKVYRPPTRASLRLASLRSQGTVQPRFQTLVALVENIGTLILPPKKRPTYRMAGEGTSRISTKTPCRRSQRIAALHRAKNPASEEHEDIAISSVSEHEKDKNLEAGAEEALLAAEDGAEEILPKNDVYAA</sequence>
<keyword evidence="3" id="KW-1185">Reference proteome</keyword>
<protein>
    <submittedName>
        <fullName evidence="2">Uncharacterized protein</fullName>
    </submittedName>
</protein>
<dbReference type="Proteomes" id="UP001341840">
    <property type="component" value="Unassembled WGS sequence"/>
</dbReference>
<evidence type="ECO:0000313" key="2">
    <source>
        <dbReference type="EMBL" id="MED6151803.1"/>
    </source>
</evidence>
<accession>A0ABU6TV96</accession>
<gene>
    <name evidence="2" type="ORF">PIB30_085921</name>
</gene>
<evidence type="ECO:0000256" key="1">
    <source>
        <dbReference type="SAM" id="MobiDB-lite"/>
    </source>
</evidence>